<evidence type="ECO:0000256" key="6">
    <source>
        <dbReference type="ARBA" id="ARBA00023136"/>
    </source>
</evidence>
<dbReference type="RefSeq" id="WP_054454062.1">
    <property type="nucleotide sequence ID" value="NZ_LHPH01000008.1"/>
</dbReference>
<protein>
    <submittedName>
        <fullName evidence="9">Mammalian cell entry protein</fullName>
    </submittedName>
</protein>
<sequence>MSEIANIKKEPTISGIWIIPIIALLVGAWMLYQYQASKGATIYISMPQAEGIVAGKTEIKVRSVKIGHIDHVRLSSDKNSVIARAQIDKHYDSLLTDDATIWVVKPRIDETGISGMSTLLSGVYLEFAPGESKNITDRFDLQDEPALIGKDVKGGRFTLQSFNAEVMEVSTGIFFKNYKIGQIETATFDWKNQAMKYGIFINEPYQNLITLNSIFWVNSGIEIDLSADGINFKTGSLSKLLKGGISVGLPEQQAPGDFAQDGHGFSLSNSYQDALEERFYDFDYYLIEFEQSIRGLRAGAPVEYRGMRVGTVVEAPANVIIDGKPAHFKTDNTAVPALIKIEYGRMYHDSASAKEFWKSSVDGWIKNGLRASLKPGNLLTGAVYVDFDIYHDTPEAQLTSIAQYQVFPSVSSGITVLADQVSDVLNKVNSLKIEDSLAQMQSTFADYQALANEMRALLSKQDTQDLPGDFNRNFAEMTKSMQQFDITMKQFEKTMASYQQGSQFHHQLQQTLSEFKRLSEELQPLTRGLNEQPNMFIFDKSLPADPTPRKQ</sequence>
<dbReference type="OrthoDB" id="9806984at2"/>
<organism evidence="9 10">
    <name type="scientific">Pseudoalteromonas porphyrae</name>
    <dbReference type="NCBI Taxonomy" id="187330"/>
    <lineage>
        <taxon>Bacteria</taxon>
        <taxon>Pseudomonadati</taxon>
        <taxon>Pseudomonadota</taxon>
        <taxon>Gammaproteobacteria</taxon>
        <taxon>Alteromonadales</taxon>
        <taxon>Pseudoalteromonadaceae</taxon>
        <taxon>Pseudoalteromonas</taxon>
    </lineage>
</organism>
<dbReference type="NCBIfam" id="NF008070">
    <property type="entry name" value="PRK10807.1"/>
    <property type="match status" value="1"/>
</dbReference>
<dbReference type="InterPro" id="IPR003399">
    <property type="entry name" value="Mce/MlaD"/>
</dbReference>
<dbReference type="PANTHER" id="PTHR30462:SF2">
    <property type="entry name" value="INTERMEMBRANE TRANSPORT PROTEIN PQIB"/>
    <property type="match status" value="1"/>
</dbReference>
<evidence type="ECO:0000256" key="1">
    <source>
        <dbReference type="ARBA" id="ARBA00004533"/>
    </source>
</evidence>
<keyword evidence="2" id="KW-1003">Cell membrane</keyword>
<dbReference type="Pfam" id="PF02470">
    <property type="entry name" value="MlaD"/>
    <property type="match status" value="2"/>
</dbReference>
<evidence type="ECO:0000259" key="8">
    <source>
        <dbReference type="Pfam" id="PF02470"/>
    </source>
</evidence>
<evidence type="ECO:0000256" key="7">
    <source>
        <dbReference type="SAM" id="Phobius"/>
    </source>
</evidence>
<feature type="domain" description="Mce/MlaD" evidence="8">
    <location>
        <begin position="287"/>
        <end position="388"/>
    </location>
</feature>
<dbReference type="AlphaFoldDB" id="A0A0N1EME1"/>
<dbReference type="EMBL" id="LHPH01000008">
    <property type="protein sequence ID" value="KPH63484.1"/>
    <property type="molecule type" value="Genomic_DNA"/>
</dbReference>
<keyword evidence="4 7" id="KW-0812">Transmembrane</keyword>
<dbReference type="PATRIC" id="fig|187330.3.peg.3957"/>
<evidence type="ECO:0000256" key="2">
    <source>
        <dbReference type="ARBA" id="ARBA00022475"/>
    </source>
</evidence>
<keyword evidence="3" id="KW-0997">Cell inner membrane</keyword>
<keyword evidence="5 7" id="KW-1133">Transmembrane helix</keyword>
<dbReference type="STRING" id="187330.AMS58_10330"/>
<comment type="caution">
    <text evidence="9">The sequence shown here is derived from an EMBL/GenBank/DDBJ whole genome shotgun (WGS) entry which is preliminary data.</text>
</comment>
<comment type="subcellular location">
    <subcellularLocation>
        <location evidence="1">Cell inner membrane</location>
    </subcellularLocation>
</comment>
<feature type="domain" description="Mce/MlaD" evidence="8">
    <location>
        <begin position="39"/>
        <end position="130"/>
    </location>
</feature>
<keyword evidence="10" id="KW-1185">Reference proteome</keyword>
<evidence type="ECO:0000313" key="10">
    <source>
        <dbReference type="Proteomes" id="UP000037848"/>
    </source>
</evidence>
<gene>
    <name evidence="9" type="ORF">ADS77_09395</name>
</gene>
<dbReference type="GO" id="GO:0005886">
    <property type="term" value="C:plasma membrane"/>
    <property type="evidence" value="ECO:0007669"/>
    <property type="project" value="UniProtKB-SubCell"/>
</dbReference>
<reference evidence="9 10" key="1">
    <citation type="submission" date="2015-08" db="EMBL/GenBank/DDBJ databases">
        <title>Draft Genome Sequence of Pseudoalteromonas porphyrae UCD-SED14.</title>
        <authorList>
            <person name="Coil D.A."/>
            <person name="Jospin G."/>
            <person name="Lee R.D."/>
            <person name="Eisen J.A."/>
        </authorList>
    </citation>
    <scope>NUCLEOTIDE SEQUENCE [LARGE SCALE GENOMIC DNA]</scope>
    <source>
        <strain evidence="9 10">UCD-SED14</strain>
    </source>
</reference>
<evidence type="ECO:0000256" key="3">
    <source>
        <dbReference type="ARBA" id="ARBA00022519"/>
    </source>
</evidence>
<feature type="transmembrane region" description="Helical" evidence="7">
    <location>
        <begin position="12"/>
        <end position="32"/>
    </location>
</feature>
<dbReference type="Proteomes" id="UP000037848">
    <property type="component" value="Unassembled WGS sequence"/>
</dbReference>
<evidence type="ECO:0000256" key="4">
    <source>
        <dbReference type="ARBA" id="ARBA00022692"/>
    </source>
</evidence>
<dbReference type="PANTHER" id="PTHR30462">
    <property type="entry name" value="INTERMEMBRANE TRANSPORT PROTEIN PQIB-RELATED"/>
    <property type="match status" value="1"/>
</dbReference>
<dbReference type="InterPro" id="IPR051800">
    <property type="entry name" value="PqiA-PqiB_transport"/>
</dbReference>
<evidence type="ECO:0000313" key="9">
    <source>
        <dbReference type="EMBL" id="KPH63484.1"/>
    </source>
</evidence>
<accession>A0A0N1EME1</accession>
<name>A0A0N1EME1_9GAMM</name>
<keyword evidence="6 7" id="KW-0472">Membrane</keyword>
<proteinExistence type="predicted"/>
<evidence type="ECO:0000256" key="5">
    <source>
        <dbReference type="ARBA" id="ARBA00022989"/>
    </source>
</evidence>